<dbReference type="GO" id="GO:0006353">
    <property type="term" value="P:DNA-templated transcription termination"/>
    <property type="evidence" value="ECO:0007669"/>
    <property type="project" value="UniProtKB-KW"/>
</dbReference>
<evidence type="ECO:0000313" key="6">
    <source>
        <dbReference type="Proteomes" id="UP000231279"/>
    </source>
</evidence>
<reference evidence="5" key="3">
    <citation type="journal article" date="2018" name="Gigascience">
        <title>Genome assembly of the pink ipe (Handroanthus impetiginosus, Bignoniaceae), a highly-valued ecologically keystone neotropical timber forest tree.</title>
        <authorList>
            <person name="Silva-Junior O.B."/>
            <person name="Novaes E."/>
            <person name="Grattapaglia D."/>
            <person name="Collevatti R.G."/>
        </authorList>
    </citation>
    <scope>NUCLEOTIDE SEQUENCE [LARGE SCALE GENOMIC DNA]</scope>
    <source>
        <strain evidence="5">UFG-1</strain>
        <tissue evidence="5">Leaf</tissue>
    </source>
</reference>
<dbReference type="STRING" id="429701.A0A2G9GQS9"/>
<keyword evidence="2" id="KW-0805">Transcription regulation</keyword>
<dbReference type="Proteomes" id="UP000231279">
    <property type="component" value="Unassembled WGS sequence"/>
</dbReference>
<reference evidence="6" key="2">
    <citation type="journal article" date="2018" name="Gigascience">
        <title>Genome assembly of the Pink Ipe (Handroanthus impetiginosus, Bignoniaceae), a highly valued, ecologically keystone Neotropical timber forest tree.</title>
        <authorList>
            <person name="Silva-Junior O.B."/>
            <person name="Grattapaglia D."/>
            <person name="Novaes E."/>
            <person name="Collevatti R.G."/>
        </authorList>
    </citation>
    <scope>NUCLEOTIDE SEQUENCE [LARGE SCALE GENOMIC DNA]</scope>
    <source>
        <strain evidence="6">cv. UFG-1</strain>
    </source>
</reference>
<dbReference type="PANTHER" id="PTHR13068:SF23">
    <property type="entry name" value="TRANSCRIPTION TERMINATION FACTOR MTERF15, MITOCHONDRIAL"/>
    <property type="match status" value="1"/>
</dbReference>
<dbReference type="Gene3D" id="1.25.70.10">
    <property type="entry name" value="Transcription termination factor 3, mitochondrial"/>
    <property type="match status" value="2"/>
</dbReference>
<keyword evidence="2" id="KW-0804">Transcription</keyword>
<evidence type="ECO:0000313" key="5">
    <source>
        <dbReference type="EMBL" id="PIN07626.1"/>
    </source>
</evidence>
<evidence type="ECO:0000256" key="2">
    <source>
        <dbReference type="ARBA" id="ARBA00022472"/>
    </source>
</evidence>
<reference evidence="5" key="1">
    <citation type="submission" date="2017-07" db="EMBL/GenBank/DDBJ databases">
        <authorList>
            <person name="Sun Z.S."/>
            <person name="Albrecht U."/>
            <person name="Echele G."/>
            <person name="Lee C.C."/>
        </authorList>
    </citation>
    <scope>NUCLEOTIDE SEQUENCE</scope>
    <source>
        <strain evidence="5">UFG-1</strain>
        <tissue evidence="5">Leaf</tissue>
    </source>
</reference>
<dbReference type="PANTHER" id="PTHR13068">
    <property type="entry name" value="CGI-12 PROTEIN-RELATED"/>
    <property type="match status" value="1"/>
</dbReference>
<dbReference type="SMART" id="SM00733">
    <property type="entry name" value="Mterf"/>
    <property type="match status" value="5"/>
</dbReference>
<dbReference type="GO" id="GO:0003676">
    <property type="term" value="F:nucleic acid binding"/>
    <property type="evidence" value="ECO:0007669"/>
    <property type="project" value="InterPro"/>
</dbReference>
<dbReference type="EMBL" id="NKXS01004046">
    <property type="protein sequence ID" value="PIN07626.1"/>
    <property type="molecule type" value="Genomic_DNA"/>
</dbReference>
<dbReference type="InterPro" id="IPR038538">
    <property type="entry name" value="MTERF_sf"/>
</dbReference>
<gene>
    <name evidence="5" type="ORF">CDL12_19810</name>
    <name evidence="4" type="ORF">CDL12_29625</name>
</gene>
<comment type="similarity">
    <text evidence="1">Belongs to the mTERF family.</text>
</comment>
<sequence>MTTKMAIRNIITSQLCHRIAKSSISIFIPPFSTRNSPSFSSSAASHHRNLISLCNLFLRYGFPPSKFPSFLKQNEFLLDSSPLEIEKSFKILLSLKPSQEFLVSTVSGCPRVLQLEFLEKWQLGVVNWEIPNITSIAIRNVLEISRKFGLSPDDVFKCVKCLKGSGFSEDTITRVLENVPLVIMSSEDKICSKIDFLIGIGIQRREIDRVICLFPGFLAFGVEDRLKPLLDEFNDLGIRLSEVKREVLRNPVALGLENGELSQCLEMARNLKCRVAIKKDIFRDGEFRAGYNVKLRIDSLRRHGLIYRDAFTVLWKEPRVILYKIEDIDKKIDFLVHKMKFDVQCLVEVPEYLGVNFDKQIVPRFNVIEHLRSSDGLGDEVSLQDLVKLSRLRFYNMYVKPYPECEKMYGRFAGDDVVGRNCHTAGMWKLFRPQQYTESGEDVKNVKSYMKTLP</sequence>
<dbReference type="AlphaFoldDB" id="A0A2G9GQS9"/>
<dbReference type="OrthoDB" id="637682at2759"/>
<keyword evidence="3" id="KW-0809">Transit peptide</keyword>
<evidence type="ECO:0000256" key="3">
    <source>
        <dbReference type="ARBA" id="ARBA00022946"/>
    </source>
</evidence>
<comment type="caution">
    <text evidence="5">The sequence shown here is derived from an EMBL/GenBank/DDBJ whole genome shotgun (WGS) entry which is preliminary data.</text>
</comment>
<dbReference type="EMBL" id="NKXS01008993">
    <property type="protein sequence ID" value="PIM97900.1"/>
    <property type="molecule type" value="Genomic_DNA"/>
</dbReference>
<name>A0A2G9GQS9_9LAMI</name>
<dbReference type="Pfam" id="PF02536">
    <property type="entry name" value="mTERF"/>
    <property type="match status" value="2"/>
</dbReference>
<evidence type="ECO:0000313" key="4">
    <source>
        <dbReference type="EMBL" id="PIM97900.1"/>
    </source>
</evidence>
<keyword evidence="2" id="KW-0806">Transcription termination</keyword>
<protein>
    <submittedName>
        <fullName evidence="5">Mitochondrial transcription termination factor, mTERF</fullName>
    </submittedName>
</protein>
<keyword evidence="6" id="KW-1185">Reference proteome</keyword>
<proteinExistence type="inferred from homology"/>
<evidence type="ECO:0000256" key="1">
    <source>
        <dbReference type="ARBA" id="ARBA00007692"/>
    </source>
</evidence>
<organism evidence="5 6">
    <name type="scientific">Handroanthus impetiginosus</name>
    <dbReference type="NCBI Taxonomy" id="429701"/>
    <lineage>
        <taxon>Eukaryota</taxon>
        <taxon>Viridiplantae</taxon>
        <taxon>Streptophyta</taxon>
        <taxon>Embryophyta</taxon>
        <taxon>Tracheophyta</taxon>
        <taxon>Spermatophyta</taxon>
        <taxon>Magnoliopsida</taxon>
        <taxon>eudicotyledons</taxon>
        <taxon>Gunneridae</taxon>
        <taxon>Pentapetalae</taxon>
        <taxon>asterids</taxon>
        <taxon>lamiids</taxon>
        <taxon>Lamiales</taxon>
        <taxon>Bignoniaceae</taxon>
        <taxon>Crescentiina</taxon>
        <taxon>Tabebuia alliance</taxon>
        <taxon>Handroanthus</taxon>
    </lineage>
</organism>
<accession>A0A2G9GQS9</accession>
<dbReference type="InterPro" id="IPR003690">
    <property type="entry name" value="MTERF"/>
</dbReference>